<evidence type="ECO:0000313" key="2">
    <source>
        <dbReference type="EMBL" id="GAA0163487.1"/>
    </source>
</evidence>
<dbReference type="Proteomes" id="UP001454036">
    <property type="component" value="Unassembled WGS sequence"/>
</dbReference>
<dbReference type="AlphaFoldDB" id="A0AAV3QKD1"/>
<gene>
    <name evidence="2" type="ORF">LIER_39606</name>
</gene>
<feature type="region of interest" description="Disordered" evidence="1">
    <location>
        <begin position="1"/>
        <end position="35"/>
    </location>
</feature>
<evidence type="ECO:0000313" key="3">
    <source>
        <dbReference type="Proteomes" id="UP001454036"/>
    </source>
</evidence>
<keyword evidence="3" id="KW-1185">Reference proteome</keyword>
<name>A0AAV3QKD1_LITER</name>
<reference evidence="2 3" key="1">
    <citation type="submission" date="2024-01" db="EMBL/GenBank/DDBJ databases">
        <title>The complete chloroplast genome sequence of Lithospermum erythrorhizon: insights into the phylogenetic relationship among Boraginaceae species and the maternal lineages of purple gromwells.</title>
        <authorList>
            <person name="Okada T."/>
            <person name="Watanabe K."/>
        </authorList>
    </citation>
    <scope>NUCLEOTIDE SEQUENCE [LARGE SCALE GENOMIC DNA]</scope>
</reference>
<accession>A0AAV3QKD1</accession>
<organism evidence="2 3">
    <name type="scientific">Lithospermum erythrorhizon</name>
    <name type="common">Purple gromwell</name>
    <name type="synonym">Lithospermum officinale var. erythrorhizon</name>
    <dbReference type="NCBI Taxonomy" id="34254"/>
    <lineage>
        <taxon>Eukaryota</taxon>
        <taxon>Viridiplantae</taxon>
        <taxon>Streptophyta</taxon>
        <taxon>Embryophyta</taxon>
        <taxon>Tracheophyta</taxon>
        <taxon>Spermatophyta</taxon>
        <taxon>Magnoliopsida</taxon>
        <taxon>eudicotyledons</taxon>
        <taxon>Gunneridae</taxon>
        <taxon>Pentapetalae</taxon>
        <taxon>asterids</taxon>
        <taxon>lamiids</taxon>
        <taxon>Boraginales</taxon>
        <taxon>Boraginaceae</taxon>
        <taxon>Boraginoideae</taxon>
        <taxon>Lithospermeae</taxon>
        <taxon>Lithospermum</taxon>
    </lineage>
</organism>
<proteinExistence type="predicted"/>
<protein>
    <submittedName>
        <fullName evidence="2">Uncharacterized protein</fullName>
    </submittedName>
</protein>
<dbReference type="EMBL" id="BAABME010021509">
    <property type="protein sequence ID" value="GAA0163487.1"/>
    <property type="molecule type" value="Genomic_DNA"/>
</dbReference>
<feature type="compositionally biased region" description="Polar residues" evidence="1">
    <location>
        <begin position="1"/>
        <end position="11"/>
    </location>
</feature>
<comment type="caution">
    <text evidence="2">The sequence shown here is derived from an EMBL/GenBank/DDBJ whole genome shotgun (WGS) entry which is preliminary data.</text>
</comment>
<evidence type="ECO:0000256" key="1">
    <source>
        <dbReference type="SAM" id="MobiDB-lite"/>
    </source>
</evidence>
<sequence length="137" mass="15751">MKATEESTSQMDVFKRSRKTPPNKPKNPNTDVEEMDKRVITALPGHEEMAKKEAWRDIQEPEKHGCVRVRAEMAKDFEALLQDMPRIESLDSFSMPSEDAQKANSVVVMGHLLMAHRLSHSSRWVEKNGTLEEFNEK</sequence>